<dbReference type="RefSeq" id="WP_093142545.1">
    <property type="nucleotide sequence ID" value="NZ_FOXF01000029.1"/>
</dbReference>
<evidence type="ECO:0000313" key="3">
    <source>
        <dbReference type="Proteomes" id="UP000243745"/>
    </source>
</evidence>
<dbReference type="AlphaFoldDB" id="A0A662ZI41"/>
<reference evidence="2 3" key="1">
    <citation type="submission" date="2016-10" db="EMBL/GenBank/DDBJ databases">
        <authorList>
            <person name="Varghese N."/>
            <person name="Submissions S."/>
        </authorList>
    </citation>
    <scope>NUCLEOTIDE SEQUENCE [LARGE SCALE GENOMIC DNA]</scope>
    <source>
        <strain evidence="2 3">DSM 1361</strain>
    </source>
</reference>
<proteinExistence type="predicted"/>
<dbReference type="EMBL" id="FOXF01000029">
    <property type="protein sequence ID" value="SFP49748.1"/>
    <property type="molecule type" value="Genomic_DNA"/>
</dbReference>
<accession>A0A662ZI41</accession>
<organism evidence="2 3">
    <name type="scientific">Ruminobacter amylophilus</name>
    <dbReference type="NCBI Taxonomy" id="867"/>
    <lineage>
        <taxon>Bacteria</taxon>
        <taxon>Pseudomonadati</taxon>
        <taxon>Pseudomonadota</taxon>
        <taxon>Gammaproteobacteria</taxon>
        <taxon>Aeromonadales</taxon>
        <taxon>Succinivibrionaceae</taxon>
        <taxon>Ruminobacter</taxon>
    </lineage>
</organism>
<evidence type="ECO:0000313" key="2">
    <source>
        <dbReference type="EMBL" id="SFP49748.1"/>
    </source>
</evidence>
<keyword evidence="1" id="KW-0472">Membrane</keyword>
<evidence type="ECO:0000256" key="1">
    <source>
        <dbReference type="SAM" id="Phobius"/>
    </source>
</evidence>
<keyword evidence="3" id="KW-1185">Reference proteome</keyword>
<dbReference type="Proteomes" id="UP000243745">
    <property type="component" value="Unassembled WGS sequence"/>
</dbReference>
<keyword evidence="1" id="KW-0812">Transmembrane</keyword>
<name>A0A662ZI41_9GAMM</name>
<feature type="transmembrane region" description="Helical" evidence="1">
    <location>
        <begin position="5"/>
        <end position="23"/>
    </location>
</feature>
<sequence>MEELISYSCVAIITACVTMYAVYQYEKKKGLETDKAIEKITVGEYYGSEEWQKKFELYQQRDFFQKGDETPLKQVLRSLVPANRRLSEKSITACFIGAAAGVFLAISLKTSLFCVPPLMLFCAFVGYRLFMAFKRLGDIITSSAYMEWQENMYRGDDGHLNPKEIERAYKKGRYIQNRNSFFCFGDGIIIFGDQTGIMAVTSDSLLDVSRVAGKRRIYDRSVAGLSSWKKFYDIGRLSFSIDLHLSVTDAKSSPLPADWKGLIDKSSGTGTINLEFNEFQVEMIMAEFCRRKKLSYEDSLKKIEVRNFDKD</sequence>
<feature type="transmembrane region" description="Helical" evidence="1">
    <location>
        <begin position="115"/>
        <end position="133"/>
    </location>
</feature>
<gene>
    <name evidence="2" type="ORF">SAMN02910344_01541</name>
</gene>
<keyword evidence="1" id="KW-1133">Transmembrane helix</keyword>
<protein>
    <submittedName>
        <fullName evidence="2">Uncharacterized protein</fullName>
    </submittedName>
</protein>